<dbReference type="EMBL" id="MHKO01000040">
    <property type="protein sequence ID" value="OGY91693.1"/>
    <property type="molecule type" value="Genomic_DNA"/>
</dbReference>
<evidence type="ECO:0000256" key="5">
    <source>
        <dbReference type="ARBA" id="ARBA00022679"/>
    </source>
</evidence>
<evidence type="ECO:0000256" key="1">
    <source>
        <dbReference type="ARBA" id="ARBA00004651"/>
    </source>
</evidence>
<accession>A0A1G2BRE9</accession>
<dbReference type="GO" id="GO:0005524">
    <property type="term" value="F:ATP binding"/>
    <property type="evidence" value="ECO:0007669"/>
    <property type="project" value="UniProtKB-KW"/>
</dbReference>
<keyword evidence="5" id="KW-0808">Transferase</keyword>
<evidence type="ECO:0000256" key="3">
    <source>
        <dbReference type="ARBA" id="ARBA00022475"/>
    </source>
</evidence>
<dbReference type="GO" id="GO:0008654">
    <property type="term" value="P:phospholipid biosynthetic process"/>
    <property type="evidence" value="ECO:0007669"/>
    <property type="project" value="UniProtKB-KW"/>
</dbReference>
<comment type="caution">
    <text evidence="20">The sequence shown here is derived from an EMBL/GenBank/DDBJ whole genome shotgun (WGS) entry which is preliminary data.</text>
</comment>
<evidence type="ECO:0000256" key="9">
    <source>
        <dbReference type="ARBA" id="ARBA00022840"/>
    </source>
</evidence>
<reference evidence="20 21" key="1">
    <citation type="journal article" date="2016" name="Nat. Commun.">
        <title>Thousands of microbial genomes shed light on interconnected biogeochemical processes in an aquifer system.</title>
        <authorList>
            <person name="Anantharaman K."/>
            <person name="Brown C.T."/>
            <person name="Hug L.A."/>
            <person name="Sharon I."/>
            <person name="Castelle C.J."/>
            <person name="Probst A.J."/>
            <person name="Thomas B.C."/>
            <person name="Singh A."/>
            <person name="Wilkins M.J."/>
            <person name="Karaoz U."/>
            <person name="Brodie E.L."/>
            <person name="Williams K.H."/>
            <person name="Hubbard S.S."/>
            <person name="Banfield J.F."/>
        </authorList>
    </citation>
    <scope>NUCLEOTIDE SEQUENCE [LARGE SCALE GENOMIC DNA]</scope>
</reference>
<proteinExistence type="inferred from homology"/>
<feature type="transmembrane region" description="Helical" evidence="19">
    <location>
        <begin position="48"/>
        <end position="68"/>
    </location>
</feature>
<comment type="similarity">
    <text evidence="2">Belongs to the bacterial diacylglycerol kinase family.</text>
</comment>
<keyword evidence="4" id="KW-0444">Lipid biosynthesis</keyword>
<gene>
    <name evidence="20" type="ORF">A3H70_01510</name>
</gene>
<keyword evidence="18" id="KW-0460">Magnesium</keyword>
<evidence type="ECO:0000313" key="20">
    <source>
        <dbReference type="EMBL" id="OGY91693.1"/>
    </source>
</evidence>
<evidence type="ECO:0000256" key="15">
    <source>
        <dbReference type="PIRSR" id="PIRSR600829-1"/>
    </source>
</evidence>
<dbReference type="InterPro" id="IPR000829">
    <property type="entry name" value="DAGK"/>
</dbReference>
<keyword evidence="6 19" id="KW-0812">Transmembrane</keyword>
<dbReference type="InterPro" id="IPR033717">
    <property type="entry name" value="UDPK"/>
</dbReference>
<evidence type="ECO:0000256" key="12">
    <source>
        <dbReference type="ARBA" id="ARBA00023136"/>
    </source>
</evidence>
<evidence type="ECO:0000256" key="16">
    <source>
        <dbReference type="PIRSR" id="PIRSR600829-2"/>
    </source>
</evidence>
<keyword evidence="9 17" id="KW-0067">ATP-binding</keyword>
<feature type="active site" description="Proton acceptor" evidence="15">
    <location>
        <position position="62"/>
    </location>
</feature>
<evidence type="ECO:0000256" key="11">
    <source>
        <dbReference type="ARBA" id="ARBA00023098"/>
    </source>
</evidence>
<evidence type="ECO:0000256" key="13">
    <source>
        <dbReference type="ARBA" id="ARBA00023209"/>
    </source>
</evidence>
<keyword evidence="18" id="KW-0479">Metal-binding</keyword>
<keyword evidence="14" id="KW-1208">Phospholipid metabolism</keyword>
<dbReference type="PANTHER" id="PTHR34299">
    <property type="entry name" value="DIACYLGLYCEROL KINASE"/>
    <property type="match status" value="1"/>
</dbReference>
<feature type="binding site" evidence="18">
    <location>
        <position position="69"/>
    </location>
    <ligand>
        <name>a divalent metal cation</name>
        <dbReference type="ChEBI" id="CHEBI:60240"/>
    </ligand>
</feature>
<evidence type="ECO:0000256" key="10">
    <source>
        <dbReference type="ARBA" id="ARBA00022989"/>
    </source>
</evidence>
<sequence length="114" mass="12586">MRVVKKFVRAFSGFNQMLATELSLKIEVLAGLVVLAAAYFFQVTRFEFLFIVGAVFGLIILEGINTVLERVVDLSQPHYHEAVKEIKDALAAVVLLAVVAAAIVGAVIFWPYLF</sequence>
<protein>
    <recommendedName>
        <fullName evidence="22">Diacylglycerol kinase</fullName>
    </recommendedName>
</protein>
<comment type="cofactor">
    <cofactor evidence="18">
        <name>Mg(2+)</name>
        <dbReference type="ChEBI" id="CHEBI:18420"/>
    </cofactor>
    <text evidence="18">Mn(2+), Zn(2+), Cd(2+) and Co(2+) support activity to lesser extents.</text>
</comment>
<evidence type="ECO:0000256" key="19">
    <source>
        <dbReference type="SAM" id="Phobius"/>
    </source>
</evidence>
<dbReference type="GO" id="GO:0016301">
    <property type="term" value="F:kinase activity"/>
    <property type="evidence" value="ECO:0007669"/>
    <property type="project" value="UniProtKB-KW"/>
</dbReference>
<dbReference type="PANTHER" id="PTHR34299:SF1">
    <property type="entry name" value="DIACYLGLYCEROL KINASE"/>
    <property type="match status" value="1"/>
</dbReference>
<keyword evidence="13" id="KW-0594">Phospholipid biosynthesis</keyword>
<dbReference type="InterPro" id="IPR036945">
    <property type="entry name" value="DAGK_sf"/>
</dbReference>
<keyword evidence="7 17" id="KW-0547">Nucleotide-binding</keyword>
<feature type="binding site" evidence="17">
    <location>
        <position position="21"/>
    </location>
    <ligand>
        <name>ATP</name>
        <dbReference type="ChEBI" id="CHEBI:30616"/>
    </ligand>
</feature>
<dbReference type="GO" id="GO:0046872">
    <property type="term" value="F:metal ion binding"/>
    <property type="evidence" value="ECO:0007669"/>
    <property type="project" value="UniProtKB-KW"/>
</dbReference>
<dbReference type="Pfam" id="PF01219">
    <property type="entry name" value="DAGK_prokar"/>
    <property type="match status" value="1"/>
</dbReference>
<dbReference type="Gene3D" id="1.10.287.3610">
    <property type="match status" value="1"/>
</dbReference>
<keyword evidence="11" id="KW-0443">Lipid metabolism</keyword>
<dbReference type="CDD" id="cd14265">
    <property type="entry name" value="UDPK_IM_like"/>
    <property type="match status" value="1"/>
</dbReference>
<evidence type="ECO:0000256" key="8">
    <source>
        <dbReference type="ARBA" id="ARBA00022777"/>
    </source>
</evidence>
<evidence type="ECO:0008006" key="22">
    <source>
        <dbReference type="Google" id="ProtNLM"/>
    </source>
</evidence>
<feature type="binding site" evidence="16">
    <location>
        <position position="62"/>
    </location>
    <ligand>
        <name>substrate</name>
    </ligand>
</feature>
<evidence type="ECO:0000256" key="14">
    <source>
        <dbReference type="ARBA" id="ARBA00023264"/>
    </source>
</evidence>
<keyword evidence="12 19" id="KW-0472">Membrane</keyword>
<feature type="transmembrane region" description="Helical" evidence="19">
    <location>
        <begin position="89"/>
        <end position="113"/>
    </location>
</feature>
<keyword evidence="3" id="KW-1003">Cell membrane</keyword>
<evidence type="ECO:0000256" key="2">
    <source>
        <dbReference type="ARBA" id="ARBA00005967"/>
    </source>
</evidence>
<name>A0A1G2BRE9_9BACT</name>
<evidence type="ECO:0000256" key="18">
    <source>
        <dbReference type="PIRSR" id="PIRSR600829-4"/>
    </source>
</evidence>
<dbReference type="STRING" id="1798553.A3H70_01510"/>
<evidence type="ECO:0000256" key="4">
    <source>
        <dbReference type="ARBA" id="ARBA00022516"/>
    </source>
</evidence>
<evidence type="ECO:0000256" key="6">
    <source>
        <dbReference type="ARBA" id="ARBA00022692"/>
    </source>
</evidence>
<evidence type="ECO:0000256" key="7">
    <source>
        <dbReference type="ARBA" id="ARBA00022741"/>
    </source>
</evidence>
<organism evidence="20 21">
    <name type="scientific">Candidatus Komeilibacteria bacterium RIFCSPLOWO2_02_FULL_48_11</name>
    <dbReference type="NCBI Taxonomy" id="1798553"/>
    <lineage>
        <taxon>Bacteria</taxon>
        <taxon>Candidatus Komeiliibacteriota</taxon>
    </lineage>
</organism>
<dbReference type="Proteomes" id="UP000178109">
    <property type="component" value="Unassembled WGS sequence"/>
</dbReference>
<dbReference type="GO" id="GO:0005886">
    <property type="term" value="C:plasma membrane"/>
    <property type="evidence" value="ECO:0007669"/>
    <property type="project" value="UniProtKB-SubCell"/>
</dbReference>
<feature type="transmembrane region" description="Helical" evidence="19">
    <location>
        <begin position="22"/>
        <end position="42"/>
    </location>
</feature>
<feature type="binding site" evidence="17">
    <location>
        <begin position="87"/>
        <end position="88"/>
    </location>
    <ligand>
        <name>ATP</name>
        <dbReference type="ChEBI" id="CHEBI:30616"/>
    </ligand>
</feature>
<feature type="binding site" evidence="18">
    <location>
        <position position="21"/>
    </location>
    <ligand>
        <name>a divalent metal cation</name>
        <dbReference type="ChEBI" id="CHEBI:60240"/>
    </ligand>
</feature>
<comment type="subcellular location">
    <subcellularLocation>
        <location evidence="1">Cell membrane</location>
        <topology evidence="1">Multi-pass membrane protein</topology>
    </subcellularLocation>
</comment>
<dbReference type="AlphaFoldDB" id="A0A1G2BRE9"/>
<keyword evidence="8" id="KW-0418">Kinase</keyword>
<evidence type="ECO:0000256" key="17">
    <source>
        <dbReference type="PIRSR" id="PIRSR600829-3"/>
    </source>
</evidence>
<feature type="binding site" evidence="17">
    <location>
        <position position="69"/>
    </location>
    <ligand>
        <name>ATP</name>
        <dbReference type="ChEBI" id="CHEBI:30616"/>
    </ligand>
</feature>
<keyword evidence="10 19" id="KW-1133">Transmembrane helix</keyword>
<evidence type="ECO:0000313" key="21">
    <source>
        <dbReference type="Proteomes" id="UP000178109"/>
    </source>
</evidence>